<keyword evidence="5 6" id="KW-0648">Protein biosynthesis</keyword>
<dbReference type="InterPro" id="IPR004542">
    <property type="entry name" value="Transl_elong_EF1B_B_arc"/>
</dbReference>
<evidence type="ECO:0000256" key="2">
    <source>
        <dbReference type="ARBA" id="ARBA00007411"/>
    </source>
</evidence>
<feature type="domain" description="Translation elongation factor EF1B beta/delta subunit guanine nucleotide exchange" evidence="7">
    <location>
        <begin position="3"/>
        <end position="88"/>
    </location>
</feature>
<evidence type="ECO:0000256" key="3">
    <source>
        <dbReference type="ARBA" id="ARBA00017600"/>
    </source>
</evidence>
<sequence>MAQLLLITKILPTGTEIDLDNLAESIKNTLKDDIQLKKFQKLPLAFGLYYLNAEFILDDKEGQMDSLENTVRKVGGVSEFEVLNMSRMSVDMK</sequence>
<dbReference type="PANTHER" id="PTHR39647">
    <property type="entry name" value="ELONGATION FACTOR 1-BETA"/>
    <property type="match status" value="1"/>
</dbReference>
<name>A0A075GDG0_9ARCH</name>
<evidence type="ECO:0000256" key="6">
    <source>
        <dbReference type="HAMAP-Rule" id="MF_00043"/>
    </source>
</evidence>
<comment type="similarity">
    <text evidence="2 6">Belongs to the EF-1-beta/EF-1-delta family.</text>
</comment>
<dbReference type="HAMAP" id="MF_00043">
    <property type="entry name" value="EF1_beta"/>
    <property type="match status" value="1"/>
</dbReference>
<evidence type="ECO:0000256" key="4">
    <source>
        <dbReference type="ARBA" id="ARBA00022768"/>
    </source>
</evidence>
<evidence type="ECO:0000259" key="7">
    <source>
        <dbReference type="SMART" id="SM00888"/>
    </source>
</evidence>
<dbReference type="Pfam" id="PF00736">
    <property type="entry name" value="EF1_GNE"/>
    <property type="match status" value="1"/>
</dbReference>
<protein>
    <recommendedName>
        <fullName evidence="3 6">Elongation factor 1-beta</fullName>
        <shortName evidence="6">EF-1-beta</shortName>
    </recommendedName>
    <alternativeName>
        <fullName evidence="6">aEF-1beta</fullName>
    </alternativeName>
</protein>
<evidence type="ECO:0000256" key="1">
    <source>
        <dbReference type="ARBA" id="ARBA00003815"/>
    </source>
</evidence>
<keyword evidence="4 6" id="KW-0251">Elongation factor</keyword>
<dbReference type="NCBIfam" id="NF001670">
    <property type="entry name" value="PRK00435.1"/>
    <property type="match status" value="1"/>
</dbReference>
<gene>
    <name evidence="6" type="primary">ef1b</name>
</gene>
<organism evidence="8">
    <name type="scientific">uncultured marine thaumarchaeote KM3_128_G11</name>
    <dbReference type="NCBI Taxonomy" id="1455996"/>
    <lineage>
        <taxon>Archaea</taxon>
        <taxon>Nitrososphaerota</taxon>
        <taxon>environmental samples</taxon>
    </lineage>
</organism>
<dbReference type="PANTHER" id="PTHR39647:SF1">
    <property type="entry name" value="ELONGATION FACTOR 1-BETA"/>
    <property type="match status" value="1"/>
</dbReference>
<dbReference type="InterPro" id="IPR014717">
    <property type="entry name" value="Transl_elong_EF1B/ribsomal_bS6"/>
</dbReference>
<dbReference type="SUPFAM" id="SSF54984">
    <property type="entry name" value="eEF-1beta-like"/>
    <property type="match status" value="1"/>
</dbReference>
<reference evidence="8" key="1">
    <citation type="journal article" date="2014" name="Genome Biol. Evol.">
        <title>Pangenome evidence for extensive interdomain horizontal transfer affecting lineage core and shell genes in uncultured planktonic thaumarchaeota and euryarchaeota.</title>
        <authorList>
            <person name="Deschamps P."/>
            <person name="Zivanovic Y."/>
            <person name="Moreira D."/>
            <person name="Rodriguez-Valera F."/>
            <person name="Lopez-Garcia P."/>
        </authorList>
    </citation>
    <scope>NUCLEOTIDE SEQUENCE</scope>
</reference>
<proteinExistence type="inferred from homology"/>
<dbReference type="GO" id="GO:0003746">
    <property type="term" value="F:translation elongation factor activity"/>
    <property type="evidence" value="ECO:0007669"/>
    <property type="project" value="UniProtKB-UniRule"/>
</dbReference>
<dbReference type="SMART" id="SM00888">
    <property type="entry name" value="EF1_GNE"/>
    <property type="match status" value="1"/>
</dbReference>
<dbReference type="NCBIfam" id="TIGR00489">
    <property type="entry name" value="aEF-1_beta"/>
    <property type="match status" value="1"/>
</dbReference>
<dbReference type="CDD" id="cd00292">
    <property type="entry name" value="EF1B"/>
    <property type="match status" value="1"/>
</dbReference>
<dbReference type="AlphaFoldDB" id="A0A075GDG0"/>
<dbReference type="InterPro" id="IPR014038">
    <property type="entry name" value="EF1B_bsu/dsu_GNE"/>
</dbReference>
<evidence type="ECO:0000256" key="5">
    <source>
        <dbReference type="ARBA" id="ARBA00022917"/>
    </source>
</evidence>
<accession>A0A075GDG0</accession>
<dbReference type="InterPro" id="IPR036219">
    <property type="entry name" value="eEF-1beta-like_sf"/>
</dbReference>
<comment type="function">
    <text evidence="1 6">Promotes the exchange of GDP for GTP in EF-1-alpha/GDP, thus allowing the regeneration of EF-1-alpha/GTP that could then be used to form the ternary complex EF-1-alpha/GTP/AAtRNA.</text>
</comment>
<dbReference type="EMBL" id="KF900579">
    <property type="protein sequence ID" value="AIF00042.1"/>
    <property type="molecule type" value="Genomic_DNA"/>
</dbReference>
<evidence type="ECO:0000313" key="8">
    <source>
        <dbReference type="EMBL" id="AIF00042.1"/>
    </source>
</evidence>
<dbReference type="Gene3D" id="3.30.70.60">
    <property type="match status" value="1"/>
</dbReference>